<proteinExistence type="inferred from homology"/>
<comment type="similarity">
    <text evidence="1">Belongs to the sigma-70 factor family. ECF subfamily.</text>
</comment>
<evidence type="ECO:0000256" key="4">
    <source>
        <dbReference type="ARBA" id="ARBA00023163"/>
    </source>
</evidence>
<name>A0A1G6HBB3_9BACI</name>
<protein>
    <submittedName>
        <fullName evidence="7">RNA polymerase, sigma subunit, SigX</fullName>
    </submittedName>
</protein>
<dbReference type="InterPro" id="IPR039425">
    <property type="entry name" value="RNA_pol_sigma-70-like"/>
</dbReference>
<dbReference type="CDD" id="cd06171">
    <property type="entry name" value="Sigma70_r4"/>
    <property type="match status" value="1"/>
</dbReference>
<feature type="domain" description="RNA polymerase sigma factor 70 region 4 type 2" evidence="6">
    <location>
        <begin position="111"/>
        <end position="163"/>
    </location>
</feature>
<dbReference type="AlphaFoldDB" id="A0A1G6HBB3"/>
<organism evidence="7 8">
    <name type="scientific">Pelagirhabdus alkalitolerans</name>
    <dbReference type="NCBI Taxonomy" id="1612202"/>
    <lineage>
        <taxon>Bacteria</taxon>
        <taxon>Bacillati</taxon>
        <taxon>Bacillota</taxon>
        <taxon>Bacilli</taxon>
        <taxon>Bacillales</taxon>
        <taxon>Bacillaceae</taxon>
        <taxon>Pelagirhabdus</taxon>
    </lineage>
</organism>
<dbReference type="GO" id="GO:0003677">
    <property type="term" value="F:DNA binding"/>
    <property type="evidence" value="ECO:0007669"/>
    <property type="project" value="InterPro"/>
</dbReference>
<keyword evidence="2" id="KW-0805">Transcription regulation</keyword>
<dbReference type="InterPro" id="IPR013325">
    <property type="entry name" value="RNA_pol_sigma_r2"/>
</dbReference>
<keyword evidence="8" id="KW-1185">Reference proteome</keyword>
<dbReference type="InterPro" id="IPR036388">
    <property type="entry name" value="WH-like_DNA-bd_sf"/>
</dbReference>
<dbReference type="PANTHER" id="PTHR43133">
    <property type="entry name" value="RNA POLYMERASE ECF-TYPE SIGMA FACTO"/>
    <property type="match status" value="1"/>
</dbReference>
<dbReference type="STRING" id="1612202.SAMN05421734_102448"/>
<sequence>METTFNDIYDRYHNDLYQYVFYLVKNKQACEDIVQEVYIKVLKSHQHFRGESSEKTWLFSIAKHTTIDYFRKQQRQHNKLAHFFNKDQELGKIIDKDPLPEEIVMKNEAIQSVYQLLDHLTLDQRNVVVLRFVQMMSIHETAKILEWSESKVKTTQHRAIKRLQAMAEGGGKS</sequence>
<dbReference type="SUPFAM" id="SSF88946">
    <property type="entry name" value="Sigma2 domain of RNA polymerase sigma factors"/>
    <property type="match status" value="1"/>
</dbReference>
<evidence type="ECO:0000256" key="1">
    <source>
        <dbReference type="ARBA" id="ARBA00010641"/>
    </source>
</evidence>
<evidence type="ECO:0000313" key="8">
    <source>
        <dbReference type="Proteomes" id="UP000242949"/>
    </source>
</evidence>
<evidence type="ECO:0000313" key="7">
    <source>
        <dbReference type="EMBL" id="SDB91572.1"/>
    </source>
</evidence>
<dbReference type="Gene3D" id="1.10.10.10">
    <property type="entry name" value="Winged helix-like DNA-binding domain superfamily/Winged helix DNA-binding domain"/>
    <property type="match status" value="1"/>
</dbReference>
<dbReference type="Pfam" id="PF04542">
    <property type="entry name" value="Sigma70_r2"/>
    <property type="match status" value="1"/>
</dbReference>
<accession>A0A1G6HBB3</accession>
<dbReference type="RefSeq" id="WP_090793666.1">
    <property type="nucleotide sequence ID" value="NZ_FMYI01000002.1"/>
</dbReference>
<dbReference type="InterPro" id="IPR013324">
    <property type="entry name" value="RNA_pol_sigma_r3/r4-like"/>
</dbReference>
<dbReference type="Gene3D" id="1.10.1740.10">
    <property type="match status" value="1"/>
</dbReference>
<dbReference type="PANTHER" id="PTHR43133:SF60">
    <property type="entry name" value="RNA POLYMERASE SIGMA FACTOR SIGV"/>
    <property type="match status" value="1"/>
</dbReference>
<dbReference type="EMBL" id="FMYI01000002">
    <property type="protein sequence ID" value="SDB91572.1"/>
    <property type="molecule type" value="Genomic_DNA"/>
</dbReference>
<dbReference type="OrthoDB" id="9794508at2"/>
<evidence type="ECO:0000259" key="5">
    <source>
        <dbReference type="Pfam" id="PF04542"/>
    </source>
</evidence>
<dbReference type="InterPro" id="IPR013249">
    <property type="entry name" value="RNA_pol_sigma70_r4_t2"/>
</dbReference>
<evidence type="ECO:0000256" key="2">
    <source>
        <dbReference type="ARBA" id="ARBA00023015"/>
    </source>
</evidence>
<keyword evidence="3" id="KW-0731">Sigma factor</keyword>
<evidence type="ECO:0000259" key="6">
    <source>
        <dbReference type="Pfam" id="PF08281"/>
    </source>
</evidence>
<keyword evidence="4" id="KW-0804">Transcription</keyword>
<gene>
    <name evidence="7" type="ORF">SAMN05421734_102448</name>
</gene>
<reference evidence="8" key="1">
    <citation type="submission" date="2016-09" db="EMBL/GenBank/DDBJ databases">
        <authorList>
            <person name="Varghese N."/>
            <person name="Submissions S."/>
        </authorList>
    </citation>
    <scope>NUCLEOTIDE SEQUENCE [LARGE SCALE GENOMIC DNA]</scope>
    <source>
        <strain evidence="8">S5</strain>
    </source>
</reference>
<dbReference type="Proteomes" id="UP000242949">
    <property type="component" value="Unassembled WGS sequence"/>
</dbReference>
<dbReference type="SUPFAM" id="SSF88659">
    <property type="entry name" value="Sigma3 and sigma4 domains of RNA polymerase sigma factors"/>
    <property type="match status" value="1"/>
</dbReference>
<dbReference type="InterPro" id="IPR007627">
    <property type="entry name" value="RNA_pol_sigma70_r2"/>
</dbReference>
<dbReference type="GO" id="GO:0006352">
    <property type="term" value="P:DNA-templated transcription initiation"/>
    <property type="evidence" value="ECO:0007669"/>
    <property type="project" value="InterPro"/>
</dbReference>
<dbReference type="InterPro" id="IPR014284">
    <property type="entry name" value="RNA_pol_sigma-70_dom"/>
</dbReference>
<dbReference type="Pfam" id="PF08281">
    <property type="entry name" value="Sigma70_r4_2"/>
    <property type="match status" value="1"/>
</dbReference>
<evidence type="ECO:0000256" key="3">
    <source>
        <dbReference type="ARBA" id="ARBA00023082"/>
    </source>
</evidence>
<dbReference type="GO" id="GO:0016987">
    <property type="term" value="F:sigma factor activity"/>
    <property type="evidence" value="ECO:0007669"/>
    <property type="project" value="UniProtKB-KW"/>
</dbReference>
<dbReference type="NCBIfam" id="TIGR02937">
    <property type="entry name" value="sigma70-ECF"/>
    <property type="match status" value="1"/>
</dbReference>
<feature type="domain" description="RNA polymerase sigma-70 region 2" evidence="5">
    <location>
        <begin position="8"/>
        <end position="75"/>
    </location>
</feature>